<dbReference type="InterPro" id="IPR052567">
    <property type="entry name" value="OP_Dioxygenase"/>
</dbReference>
<dbReference type="PANTHER" id="PTHR40202:SF1">
    <property type="entry name" value="HD DOMAIN-CONTAINING PROTEIN"/>
    <property type="match status" value="1"/>
</dbReference>
<keyword evidence="3" id="KW-1185">Reference proteome</keyword>
<evidence type="ECO:0000313" key="3">
    <source>
        <dbReference type="Proteomes" id="UP001279642"/>
    </source>
</evidence>
<dbReference type="Proteomes" id="UP001279642">
    <property type="component" value="Unassembled WGS sequence"/>
</dbReference>
<sequence length="196" mass="22738">MSLETVNFIRMDEGTEAEYQLLDRLYKVHEEGLAGNAIALLDRLAGDKMGYRIDRYQHSLQSATRALRDGADEESIVCALLHDIGDTLAPHNHSDLAAAILQPYVSEDNHWVIKHHGIFQGYYFWHFVGGDRHAREQYRGHPLFDRCARFCERWDQVSFDPDYETQPIETFMPMVERIFARQPFGDHIKVRMADLA</sequence>
<evidence type="ECO:0000259" key="1">
    <source>
        <dbReference type="Pfam" id="PF01966"/>
    </source>
</evidence>
<accession>A0ABU5E990</accession>
<dbReference type="Pfam" id="PF01966">
    <property type="entry name" value="HD"/>
    <property type="match status" value="1"/>
</dbReference>
<dbReference type="InterPro" id="IPR006674">
    <property type="entry name" value="HD_domain"/>
</dbReference>
<reference evidence="2 3" key="1">
    <citation type="journal article" date="2016" name="Antonie Van Leeuwenhoek">
        <title>Dongia soli sp. nov., isolated from soil from Dokdo, Korea.</title>
        <authorList>
            <person name="Kim D.U."/>
            <person name="Lee H."/>
            <person name="Kim H."/>
            <person name="Kim S.G."/>
            <person name="Ka J.O."/>
        </authorList>
    </citation>
    <scope>NUCLEOTIDE SEQUENCE [LARGE SCALE GENOMIC DNA]</scope>
    <source>
        <strain evidence="2 3">D78</strain>
    </source>
</reference>
<name>A0ABU5E990_9PROT</name>
<gene>
    <name evidence="2" type="ORF">SMD27_08720</name>
</gene>
<organism evidence="2 3">
    <name type="scientific">Dongia soli</name>
    <dbReference type="NCBI Taxonomy" id="600628"/>
    <lineage>
        <taxon>Bacteria</taxon>
        <taxon>Pseudomonadati</taxon>
        <taxon>Pseudomonadota</taxon>
        <taxon>Alphaproteobacteria</taxon>
        <taxon>Rhodospirillales</taxon>
        <taxon>Dongiaceae</taxon>
        <taxon>Dongia</taxon>
    </lineage>
</organism>
<dbReference type="Gene3D" id="1.10.3210.10">
    <property type="entry name" value="Hypothetical protein af1432"/>
    <property type="match status" value="1"/>
</dbReference>
<dbReference type="EMBL" id="JAXCLW010000002">
    <property type="protein sequence ID" value="MDY0882925.1"/>
    <property type="molecule type" value="Genomic_DNA"/>
</dbReference>
<dbReference type="RefSeq" id="WP_320507983.1">
    <property type="nucleotide sequence ID" value="NZ_JAXCLW010000002.1"/>
</dbReference>
<protein>
    <submittedName>
        <fullName evidence="2">HD domain-containing protein</fullName>
    </submittedName>
</protein>
<evidence type="ECO:0000313" key="2">
    <source>
        <dbReference type="EMBL" id="MDY0882925.1"/>
    </source>
</evidence>
<comment type="caution">
    <text evidence="2">The sequence shown here is derived from an EMBL/GenBank/DDBJ whole genome shotgun (WGS) entry which is preliminary data.</text>
</comment>
<dbReference type="PANTHER" id="PTHR40202">
    <property type="match status" value="1"/>
</dbReference>
<feature type="domain" description="HD" evidence="1">
    <location>
        <begin position="55"/>
        <end position="141"/>
    </location>
</feature>
<dbReference type="SUPFAM" id="SSF109604">
    <property type="entry name" value="HD-domain/PDEase-like"/>
    <property type="match status" value="1"/>
</dbReference>
<proteinExistence type="predicted"/>